<dbReference type="PANTHER" id="PTHR45138:SF9">
    <property type="entry name" value="DIGUANYLATE CYCLASE DGCM-RELATED"/>
    <property type="match status" value="1"/>
</dbReference>
<dbReference type="RefSeq" id="WP_204665003.1">
    <property type="nucleotide sequence ID" value="NZ_JAFBDT010000022.1"/>
</dbReference>
<dbReference type="CDD" id="cd01949">
    <property type="entry name" value="GGDEF"/>
    <property type="match status" value="1"/>
</dbReference>
<comment type="caution">
    <text evidence="3">The sequence shown here is derived from an EMBL/GenBank/DDBJ whole genome shotgun (WGS) entry which is preliminary data.</text>
</comment>
<dbReference type="InterPro" id="IPR029787">
    <property type="entry name" value="Nucleotide_cyclase"/>
</dbReference>
<keyword evidence="1" id="KW-0472">Membrane</keyword>
<dbReference type="PROSITE" id="PS50887">
    <property type="entry name" value="GGDEF"/>
    <property type="match status" value="1"/>
</dbReference>
<keyword evidence="1" id="KW-0812">Transmembrane</keyword>
<feature type="transmembrane region" description="Helical" evidence="1">
    <location>
        <begin position="37"/>
        <end position="56"/>
    </location>
</feature>
<dbReference type="PANTHER" id="PTHR45138">
    <property type="entry name" value="REGULATORY COMPONENTS OF SENSORY TRANSDUCTION SYSTEM"/>
    <property type="match status" value="1"/>
</dbReference>
<feature type="transmembrane region" description="Helical" evidence="1">
    <location>
        <begin position="95"/>
        <end position="114"/>
    </location>
</feature>
<dbReference type="SMART" id="SM00267">
    <property type="entry name" value="GGDEF"/>
    <property type="match status" value="1"/>
</dbReference>
<dbReference type="Pfam" id="PF00990">
    <property type="entry name" value="GGDEF"/>
    <property type="match status" value="1"/>
</dbReference>
<name>A0ABS2MT47_9FIRM</name>
<feature type="transmembrane region" description="Helical" evidence="1">
    <location>
        <begin position="6"/>
        <end position="25"/>
    </location>
</feature>
<evidence type="ECO:0000313" key="4">
    <source>
        <dbReference type="Proteomes" id="UP000767854"/>
    </source>
</evidence>
<gene>
    <name evidence="3" type="ORF">JOC49_002135</name>
</gene>
<feature type="transmembrane region" description="Helical" evidence="1">
    <location>
        <begin position="188"/>
        <end position="209"/>
    </location>
</feature>
<dbReference type="InterPro" id="IPR043128">
    <property type="entry name" value="Rev_trsase/Diguanyl_cyclase"/>
</dbReference>
<dbReference type="Gene3D" id="3.30.70.270">
    <property type="match status" value="1"/>
</dbReference>
<organism evidence="3 4">
    <name type="scientific">Fusibacter tunisiensis</name>
    <dbReference type="NCBI Taxonomy" id="1008308"/>
    <lineage>
        <taxon>Bacteria</taxon>
        <taxon>Bacillati</taxon>
        <taxon>Bacillota</taxon>
        <taxon>Clostridia</taxon>
        <taxon>Eubacteriales</taxon>
        <taxon>Eubacteriales Family XII. Incertae Sedis</taxon>
        <taxon>Fusibacter</taxon>
    </lineage>
</organism>
<dbReference type="NCBIfam" id="TIGR00254">
    <property type="entry name" value="GGDEF"/>
    <property type="match status" value="1"/>
</dbReference>
<sequence>MEILTLLYANAIGYLVVFIFMVIYTKNHLNKINRLHLFSQAMFTLAFTTFAISEYPMPISELLTAIGNIGIILGSAGLLLTILQFVEHLQPRYSKVIYAVAGCTSGLSFIWGFTPGYSHFRIGIVTLTLAIFMTLAAYALYRYASASFLGKAISLFLLFIASSHYYRLLEIFDFKHLYALEIPSIGNAMIMLSMFMYLFISGSGIVMLFKEKSDEQLYTLATFDHLTGCYNRTVFVEKAETLLIQNTGNNTYIALVMVDIDQFKAINDAYGHITGDEILVKFAKILKRETRSDELIGRYGGDEFILFLKGNSPDELYAKCERLRLVIQQLSKDKIRITGSFGAVIQLNKTVHSYDLLVREADQALFNVKHAGRNAVSVRYL</sequence>
<feature type="domain" description="GGDEF" evidence="2">
    <location>
        <begin position="251"/>
        <end position="381"/>
    </location>
</feature>
<feature type="transmembrane region" description="Helical" evidence="1">
    <location>
        <begin position="148"/>
        <end position="168"/>
    </location>
</feature>
<dbReference type="InterPro" id="IPR050469">
    <property type="entry name" value="Diguanylate_Cyclase"/>
</dbReference>
<evidence type="ECO:0000256" key="1">
    <source>
        <dbReference type="SAM" id="Phobius"/>
    </source>
</evidence>
<accession>A0ABS2MT47</accession>
<keyword evidence="4" id="KW-1185">Reference proteome</keyword>
<proteinExistence type="predicted"/>
<dbReference type="Proteomes" id="UP000767854">
    <property type="component" value="Unassembled WGS sequence"/>
</dbReference>
<feature type="transmembrane region" description="Helical" evidence="1">
    <location>
        <begin position="120"/>
        <end position="141"/>
    </location>
</feature>
<feature type="transmembrane region" description="Helical" evidence="1">
    <location>
        <begin position="62"/>
        <end position="83"/>
    </location>
</feature>
<protein>
    <submittedName>
        <fullName evidence="3">Diguanylate cyclase (GGDEF)-like protein</fullName>
    </submittedName>
</protein>
<evidence type="ECO:0000259" key="2">
    <source>
        <dbReference type="PROSITE" id="PS50887"/>
    </source>
</evidence>
<keyword evidence="1" id="KW-1133">Transmembrane helix</keyword>
<dbReference type="InterPro" id="IPR000160">
    <property type="entry name" value="GGDEF_dom"/>
</dbReference>
<reference evidence="3 4" key="1">
    <citation type="submission" date="2021-01" db="EMBL/GenBank/DDBJ databases">
        <title>Genomic Encyclopedia of Type Strains, Phase IV (KMG-IV): sequencing the most valuable type-strain genomes for metagenomic binning, comparative biology and taxonomic classification.</title>
        <authorList>
            <person name="Goeker M."/>
        </authorList>
    </citation>
    <scope>NUCLEOTIDE SEQUENCE [LARGE SCALE GENOMIC DNA]</scope>
    <source>
        <strain evidence="3 4">DSM 24436</strain>
    </source>
</reference>
<dbReference type="EMBL" id="JAFBDT010000022">
    <property type="protein sequence ID" value="MBM7562574.1"/>
    <property type="molecule type" value="Genomic_DNA"/>
</dbReference>
<dbReference type="SUPFAM" id="SSF55073">
    <property type="entry name" value="Nucleotide cyclase"/>
    <property type="match status" value="1"/>
</dbReference>
<evidence type="ECO:0000313" key="3">
    <source>
        <dbReference type="EMBL" id="MBM7562574.1"/>
    </source>
</evidence>